<evidence type="ECO:0000313" key="8">
    <source>
        <dbReference type="Proteomes" id="UP000008311"/>
    </source>
</evidence>
<evidence type="ECO:0000259" key="6">
    <source>
        <dbReference type="Pfam" id="PF23598"/>
    </source>
</evidence>
<dbReference type="InterPro" id="IPR042197">
    <property type="entry name" value="Apaf_helical"/>
</dbReference>
<keyword evidence="1" id="KW-0433">Leucine-rich repeat</keyword>
<dbReference type="PANTHER" id="PTHR11017">
    <property type="entry name" value="LEUCINE-RICH REPEAT-CONTAINING PROTEIN"/>
    <property type="match status" value="1"/>
</dbReference>
<dbReference type="InParanoid" id="B9S2G2"/>
<gene>
    <name evidence="7" type="ORF">RCOM_0699260</name>
</gene>
<feature type="domain" description="Disease resistance R13L4/SHOC-2-like LRR" evidence="6">
    <location>
        <begin position="472"/>
        <end position="613"/>
    </location>
</feature>
<keyword evidence="2" id="KW-0677">Repeat</keyword>
<dbReference type="PRINTS" id="PR00364">
    <property type="entry name" value="DISEASERSIST"/>
</dbReference>
<sequence length="619" mass="70028">MKLLNVRSNRVQVLGLYGMGGIGKTTLAKAFYNKLINHFVLRCFISNVREIADKDGGLISLQNILLGDLFPSEQPVYDVDAGSIALKRKLHEKRVLAVLDDVDDVSQLNALAGSRDWFGEGSQIIITTRNKDVLIGQVVNELYEVQELFASEALQLFSYLALRREKPTDDYLNLSKQIVSLTGALPLALEVFGSFLLHKRTVKQREDALKKLQQIRPHNLQDVLRISFDGLDEEVKCAFLDVACLFVNSEIKKEEAIDILMGCGFRAHTVMNVLTAKSLIKIREDCTLWMHDQLRDMGRQIVQLEDLVDPGRRSRLWDHNEIVTGTKEVQGIILDFRKKRHVEDLSADTILLNNFLTTPNLTSALAYVKEKFKMYLLFLCGLQRAAEVEEPKLGTEVFESMVNMRLLQINYAKLEGKFKYFPAGLKWLQWKGCALKFLPSDYSPWQLAVPDLSESGIERLWGCTGNKVAESLRVINLHGCYILLTTPDLSGYKSLEKLNLEPCIRLTKIDKSLGNLRECSNIVEFPRDVSGLKHLQILVLSDCTKLKELPEDIGNMNSLRELLADGTAIPKLPESIYHLTKPEKLSLKDCQSIKQLPKSIGNLISLKELSLNNCIRRTT</sequence>
<accession>B9S2G2</accession>
<dbReference type="Proteomes" id="UP000008311">
    <property type="component" value="Unassembled WGS sequence"/>
</dbReference>
<reference evidence="8" key="1">
    <citation type="journal article" date="2010" name="Nat. Biotechnol.">
        <title>Draft genome sequence of the oilseed species Ricinus communis.</title>
        <authorList>
            <person name="Chan A.P."/>
            <person name="Crabtree J."/>
            <person name="Zhao Q."/>
            <person name="Lorenzi H."/>
            <person name="Orvis J."/>
            <person name="Puiu D."/>
            <person name="Melake-Berhan A."/>
            <person name="Jones K.M."/>
            <person name="Redman J."/>
            <person name="Chen G."/>
            <person name="Cahoon E.B."/>
            <person name="Gedil M."/>
            <person name="Stanke M."/>
            <person name="Haas B.J."/>
            <person name="Wortman J.R."/>
            <person name="Fraser-Liggett C.M."/>
            <person name="Ravel J."/>
            <person name="Rabinowicz P.D."/>
        </authorList>
    </citation>
    <scope>NUCLEOTIDE SEQUENCE [LARGE SCALE GENOMIC DNA]</scope>
    <source>
        <strain evidence="8">cv. Hale</strain>
    </source>
</reference>
<dbReference type="Pfam" id="PF00931">
    <property type="entry name" value="NB-ARC"/>
    <property type="match status" value="1"/>
</dbReference>
<name>B9S2G2_RICCO</name>
<dbReference type="PANTHER" id="PTHR11017:SF385">
    <property type="entry name" value="DISEASE RESISTANCE PROTEIN (TIR-NBS-LRR CLASS)-RELATED"/>
    <property type="match status" value="1"/>
</dbReference>
<dbReference type="STRING" id="3988.B9S2G2"/>
<dbReference type="GO" id="GO:0051707">
    <property type="term" value="P:response to other organism"/>
    <property type="evidence" value="ECO:0007669"/>
    <property type="project" value="UniProtKB-ARBA"/>
</dbReference>
<dbReference type="Gene3D" id="1.10.8.430">
    <property type="entry name" value="Helical domain of apoptotic protease-activating factors"/>
    <property type="match status" value="1"/>
</dbReference>
<dbReference type="Gene3D" id="3.40.50.300">
    <property type="entry name" value="P-loop containing nucleotide triphosphate hydrolases"/>
    <property type="match status" value="1"/>
</dbReference>
<dbReference type="InterPro" id="IPR058192">
    <property type="entry name" value="WHD_ROQ1-like"/>
</dbReference>
<feature type="domain" description="Disease resistance protein Roq1-like winged-helix" evidence="5">
    <location>
        <begin position="236"/>
        <end position="303"/>
    </location>
</feature>
<dbReference type="InterPro" id="IPR055414">
    <property type="entry name" value="LRR_R13L4/SHOC2-like"/>
</dbReference>
<keyword evidence="8" id="KW-1185">Reference proteome</keyword>
<dbReference type="EMBL" id="EQ973849">
    <property type="protein sequence ID" value="EEF42236.1"/>
    <property type="molecule type" value="Genomic_DNA"/>
</dbReference>
<dbReference type="Pfam" id="PF23282">
    <property type="entry name" value="WHD_ROQ1"/>
    <property type="match status" value="1"/>
</dbReference>
<dbReference type="InterPro" id="IPR036390">
    <property type="entry name" value="WH_DNA-bd_sf"/>
</dbReference>
<dbReference type="Pfam" id="PF23598">
    <property type="entry name" value="LRR_14"/>
    <property type="match status" value="1"/>
</dbReference>
<organism evidence="7 8">
    <name type="scientific">Ricinus communis</name>
    <name type="common">Castor bean</name>
    <dbReference type="NCBI Taxonomy" id="3988"/>
    <lineage>
        <taxon>Eukaryota</taxon>
        <taxon>Viridiplantae</taxon>
        <taxon>Streptophyta</taxon>
        <taxon>Embryophyta</taxon>
        <taxon>Tracheophyta</taxon>
        <taxon>Spermatophyta</taxon>
        <taxon>Magnoliopsida</taxon>
        <taxon>eudicotyledons</taxon>
        <taxon>Gunneridae</taxon>
        <taxon>Pentapetalae</taxon>
        <taxon>rosids</taxon>
        <taxon>fabids</taxon>
        <taxon>Malpighiales</taxon>
        <taxon>Euphorbiaceae</taxon>
        <taxon>Acalyphoideae</taxon>
        <taxon>Acalypheae</taxon>
        <taxon>Ricinus</taxon>
    </lineage>
</organism>
<dbReference type="InterPro" id="IPR002182">
    <property type="entry name" value="NB-ARC"/>
</dbReference>
<dbReference type="Gene3D" id="3.80.10.10">
    <property type="entry name" value="Ribonuclease Inhibitor"/>
    <property type="match status" value="2"/>
</dbReference>
<dbReference type="AlphaFoldDB" id="B9S2G2"/>
<dbReference type="eggNOG" id="ENOG502QQJE">
    <property type="taxonomic scope" value="Eukaryota"/>
</dbReference>
<dbReference type="InterPro" id="IPR032675">
    <property type="entry name" value="LRR_dom_sf"/>
</dbReference>
<dbReference type="InterPro" id="IPR044974">
    <property type="entry name" value="Disease_R_plants"/>
</dbReference>
<evidence type="ECO:0000313" key="7">
    <source>
        <dbReference type="EMBL" id="EEF42236.1"/>
    </source>
</evidence>
<evidence type="ECO:0000256" key="2">
    <source>
        <dbReference type="ARBA" id="ARBA00022737"/>
    </source>
</evidence>
<evidence type="ECO:0000256" key="1">
    <source>
        <dbReference type="ARBA" id="ARBA00022614"/>
    </source>
</evidence>
<dbReference type="GO" id="GO:0043531">
    <property type="term" value="F:ADP binding"/>
    <property type="evidence" value="ECO:0007669"/>
    <property type="project" value="InterPro"/>
</dbReference>
<feature type="domain" description="NB-ARC" evidence="4">
    <location>
        <begin position="7"/>
        <end position="164"/>
    </location>
</feature>
<dbReference type="InterPro" id="IPR027417">
    <property type="entry name" value="P-loop_NTPase"/>
</dbReference>
<keyword evidence="3" id="KW-0611">Plant defense</keyword>
<evidence type="ECO:0000259" key="5">
    <source>
        <dbReference type="Pfam" id="PF23282"/>
    </source>
</evidence>
<dbReference type="GO" id="GO:0006952">
    <property type="term" value="P:defense response"/>
    <property type="evidence" value="ECO:0007669"/>
    <property type="project" value="UniProtKB-KW"/>
</dbReference>
<proteinExistence type="predicted"/>
<dbReference type="SUPFAM" id="SSF52058">
    <property type="entry name" value="L domain-like"/>
    <property type="match status" value="1"/>
</dbReference>
<evidence type="ECO:0000256" key="3">
    <source>
        <dbReference type="ARBA" id="ARBA00022821"/>
    </source>
</evidence>
<dbReference type="SUPFAM" id="SSF52540">
    <property type="entry name" value="P-loop containing nucleoside triphosphate hydrolases"/>
    <property type="match status" value="1"/>
</dbReference>
<protein>
    <submittedName>
        <fullName evidence="7">Leucine-rich repeat-containing protein, putative</fullName>
    </submittedName>
</protein>
<evidence type="ECO:0000259" key="4">
    <source>
        <dbReference type="Pfam" id="PF00931"/>
    </source>
</evidence>
<dbReference type="SUPFAM" id="SSF46785">
    <property type="entry name" value="Winged helix' DNA-binding domain"/>
    <property type="match status" value="1"/>
</dbReference>